<dbReference type="RefSeq" id="WP_166321814.1">
    <property type="nucleotide sequence ID" value="NZ_CP049934.1"/>
</dbReference>
<dbReference type="InterPro" id="IPR047589">
    <property type="entry name" value="DUF11_rpt"/>
</dbReference>
<dbReference type="Pfam" id="PF01345">
    <property type="entry name" value="DUF11"/>
    <property type="match status" value="1"/>
</dbReference>
<evidence type="ECO:0000313" key="5">
    <source>
        <dbReference type="Proteomes" id="UP000501387"/>
    </source>
</evidence>
<sequence length="430" mass="44599">MAAGDPEATISYAVTVHADAHGETLNNVATPGTPGGECPVSMPDLANPFADPPAVLLEPDDCDTTDRVRDVNLGIEKTHAPIPEGAVDTGKDEVISYTITVTNTGQDPAEAVTVTDPLPTGLSYVEGTLSAPDGWTAAFSDSVFIADYPEQFMAGEVAVFTFDVSVGALPRPSESDPYPPIVNTACVSEGAGTDNIESDNCASVTTPVKTIAVEADAVCRADTPYASYSVTPFNVADVPTISLIWWTLDAYENRDPSIDAGDAAALLADGASQVDPIDVPSGWADGTPLEGQLLWPGAAVDAAGNPIAWPGWTQNPDGSWVLDPNAPFYNLRGEAVMEIRINPSSAAVVVYPPATPNCNATPPTNPPVPPTPPTPPTPWTTPVNTPRSGWLASTGSDAWAAWLGGLGLLTLGLVLGLPALRRRARGGGRV</sequence>
<dbReference type="Gene3D" id="2.60.40.740">
    <property type="match status" value="1"/>
</dbReference>
<keyword evidence="5" id="KW-1185">Reference proteome</keyword>
<accession>A0A6G8FGV6</accession>
<name>A0A6G8FGV6_9MICO</name>
<dbReference type="EMBL" id="CP049934">
    <property type="protein sequence ID" value="QIM15584.1"/>
    <property type="molecule type" value="Genomic_DNA"/>
</dbReference>
<feature type="compositionally biased region" description="Pro residues" evidence="1">
    <location>
        <begin position="363"/>
        <end position="379"/>
    </location>
</feature>
<feature type="region of interest" description="Disordered" evidence="1">
    <location>
        <begin position="360"/>
        <end position="379"/>
    </location>
</feature>
<feature type="domain" description="DUF11" evidence="3">
    <location>
        <begin position="92"/>
        <end position="205"/>
    </location>
</feature>
<dbReference type="InterPro" id="IPR001434">
    <property type="entry name" value="OmcB-like_DUF11"/>
</dbReference>
<proteinExistence type="predicted"/>
<protein>
    <submittedName>
        <fullName evidence="4">DUF11 domain-containing protein</fullName>
    </submittedName>
</protein>
<dbReference type="NCBIfam" id="TIGR01451">
    <property type="entry name" value="B_ant_repeat"/>
    <property type="match status" value="1"/>
</dbReference>
<evidence type="ECO:0000313" key="4">
    <source>
        <dbReference type="EMBL" id="QIM15584.1"/>
    </source>
</evidence>
<dbReference type="AlphaFoldDB" id="A0A6G8FGV6"/>
<dbReference type="KEGG" id="lins:G7067_02800"/>
<evidence type="ECO:0000256" key="1">
    <source>
        <dbReference type="SAM" id="MobiDB-lite"/>
    </source>
</evidence>
<keyword evidence="2" id="KW-1133">Transmembrane helix</keyword>
<keyword evidence="2" id="KW-0472">Membrane</keyword>
<keyword evidence="2" id="KW-0812">Transmembrane</keyword>
<dbReference type="Proteomes" id="UP000501387">
    <property type="component" value="Chromosome"/>
</dbReference>
<feature type="transmembrane region" description="Helical" evidence="2">
    <location>
        <begin position="399"/>
        <end position="420"/>
    </location>
</feature>
<reference evidence="4 5" key="1">
    <citation type="submission" date="2020-03" db="EMBL/GenBank/DDBJ databases">
        <title>Leucobacter sp. nov., isolated from beetles.</title>
        <authorList>
            <person name="Hyun D.-W."/>
            <person name="Bae J.-W."/>
        </authorList>
    </citation>
    <scope>NUCLEOTIDE SEQUENCE [LARGE SCALE GENOMIC DNA]</scope>
    <source>
        <strain evidence="4 5">HDW9B</strain>
    </source>
</reference>
<gene>
    <name evidence="4" type="ORF">G7067_02800</name>
</gene>
<evidence type="ECO:0000259" key="3">
    <source>
        <dbReference type="Pfam" id="PF01345"/>
    </source>
</evidence>
<organism evidence="4 5">
    <name type="scientific">Leucobacter insecticola</name>
    <dbReference type="NCBI Taxonomy" id="2714934"/>
    <lineage>
        <taxon>Bacteria</taxon>
        <taxon>Bacillati</taxon>
        <taxon>Actinomycetota</taxon>
        <taxon>Actinomycetes</taxon>
        <taxon>Micrococcales</taxon>
        <taxon>Microbacteriaceae</taxon>
        <taxon>Leucobacter</taxon>
    </lineage>
</organism>
<evidence type="ECO:0000256" key="2">
    <source>
        <dbReference type="SAM" id="Phobius"/>
    </source>
</evidence>